<dbReference type="InterPro" id="IPR000182">
    <property type="entry name" value="GNAT_dom"/>
</dbReference>
<evidence type="ECO:0000313" key="2">
    <source>
        <dbReference type="EMBL" id="GHG96066.1"/>
    </source>
</evidence>
<evidence type="ECO:0000313" key="3">
    <source>
        <dbReference type="Proteomes" id="UP000611500"/>
    </source>
</evidence>
<reference evidence="2" key="1">
    <citation type="journal article" date="2014" name="Int. J. Syst. Evol. Microbiol.">
        <title>Complete genome sequence of Corynebacterium casei LMG S-19264T (=DSM 44701T), isolated from a smear-ripened cheese.</title>
        <authorList>
            <consortium name="US DOE Joint Genome Institute (JGI-PGF)"/>
            <person name="Walter F."/>
            <person name="Albersmeier A."/>
            <person name="Kalinowski J."/>
            <person name="Ruckert C."/>
        </authorList>
    </citation>
    <scope>NUCLEOTIDE SEQUENCE</scope>
    <source>
        <strain evidence="2">CGMCC 1.7081</strain>
    </source>
</reference>
<feature type="domain" description="N-acetyltransferase" evidence="1">
    <location>
        <begin position="9"/>
        <end position="140"/>
    </location>
</feature>
<evidence type="ECO:0000259" key="1">
    <source>
        <dbReference type="PROSITE" id="PS51186"/>
    </source>
</evidence>
<dbReference type="InterPro" id="IPR016181">
    <property type="entry name" value="Acyl_CoA_acyltransferase"/>
</dbReference>
<dbReference type="RefSeq" id="WP_035366822.1">
    <property type="nucleotide sequence ID" value="NZ_BNAP01000016.1"/>
</dbReference>
<organism evidence="2 3">
    <name type="scientific">Pseudodonghicola xiamenensis</name>
    <dbReference type="NCBI Taxonomy" id="337702"/>
    <lineage>
        <taxon>Bacteria</taxon>
        <taxon>Pseudomonadati</taxon>
        <taxon>Pseudomonadota</taxon>
        <taxon>Alphaproteobacteria</taxon>
        <taxon>Rhodobacterales</taxon>
        <taxon>Paracoccaceae</taxon>
        <taxon>Pseudodonghicola</taxon>
    </lineage>
</organism>
<name>A0A8J3H7E0_9RHOB</name>
<gene>
    <name evidence="2" type="ORF">GCM10010961_30170</name>
</gene>
<sequence>MSHTASQQILFEDFAPDHLDGALRLSQEAGWPHRRDDWALTLSVSTGVVAMDSGEVVGTALCSCFGDVATLNMIIVDQRMRGRGLGRELMNRVIAMAGARETRLVATTDGLPLYEKLGFVATGRIEQYQGIAVAAQPEVSVDAATGADIAALAAADLAASGMERATLLARIVETGTLLRAEGGFALLRRFGRGHVVGPVVARDVATARALMAAAASRLEGQFLRIDMAGALVQADYAESLGLTHAGGGTTMVRAPKSPTAISSEYKTFALVSQALG</sequence>
<dbReference type="Proteomes" id="UP000611500">
    <property type="component" value="Unassembled WGS sequence"/>
</dbReference>
<dbReference type="SUPFAM" id="SSF55729">
    <property type="entry name" value="Acyl-CoA N-acyltransferases (Nat)"/>
    <property type="match status" value="1"/>
</dbReference>
<dbReference type="Pfam" id="PF18014">
    <property type="entry name" value="Acetyltransf_18"/>
    <property type="match status" value="1"/>
</dbReference>
<keyword evidence="3" id="KW-1185">Reference proteome</keyword>
<dbReference type="GO" id="GO:0016747">
    <property type="term" value="F:acyltransferase activity, transferring groups other than amino-acyl groups"/>
    <property type="evidence" value="ECO:0007669"/>
    <property type="project" value="InterPro"/>
</dbReference>
<dbReference type="AlphaFoldDB" id="A0A8J3H7E0"/>
<dbReference type="Gene3D" id="3.40.630.30">
    <property type="match status" value="1"/>
</dbReference>
<dbReference type="PANTHER" id="PTHR47237:SF2">
    <property type="entry name" value="BLL4206 PROTEIN"/>
    <property type="match status" value="1"/>
</dbReference>
<dbReference type="PROSITE" id="PS51186">
    <property type="entry name" value="GNAT"/>
    <property type="match status" value="1"/>
</dbReference>
<protein>
    <submittedName>
        <fullName evidence="2">N-acetyltransferase</fullName>
    </submittedName>
</protein>
<dbReference type="Gene3D" id="3.40.630.90">
    <property type="match status" value="1"/>
</dbReference>
<proteinExistence type="predicted"/>
<reference evidence="2" key="2">
    <citation type="submission" date="2020-09" db="EMBL/GenBank/DDBJ databases">
        <authorList>
            <person name="Sun Q."/>
            <person name="Zhou Y."/>
        </authorList>
    </citation>
    <scope>NUCLEOTIDE SEQUENCE</scope>
    <source>
        <strain evidence="2">CGMCC 1.7081</strain>
    </source>
</reference>
<dbReference type="InterPro" id="IPR052729">
    <property type="entry name" value="Acyl/Acetyltrans_Enzymes"/>
</dbReference>
<accession>A0A8J3H7E0</accession>
<dbReference type="Pfam" id="PF13508">
    <property type="entry name" value="Acetyltransf_7"/>
    <property type="match status" value="1"/>
</dbReference>
<dbReference type="CDD" id="cd04301">
    <property type="entry name" value="NAT_SF"/>
    <property type="match status" value="1"/>
</dbReference>
<dbReference type="InterPro" id="IPR041496">
    <property type="entry name" value="YitH/HolE_GNAT"/>
</dbReference>
<dbReference type="EMBL" id="BNAP01000016">
    <property type="protein sequence ID" value="GHG96066.1"/>
    <property type="molecule type" value="Genomic_DNA"/>
</dbReference>
<comment type="caution">
    <text evidence="2">The sequence shown here is derived from an EMBL/GenBank/DDBJ whole genome shotgun (WGS) entry which is preliminary data.</text>
</comment>
<dbReference type="PANTHER" id="PTHR47237">
    <property type="entry name" value="SLL0310 PROTEIN"/>
    <property type="match status" value="1"/>
</dbReference>